<dbReference type="Gene3D" id="3.30.300.30">
    <property type="match status" value="1"/>
</dbReference>
<feature type="domain" description="AMP-dependent synthetase/ligase" evidence="3">
    <location>
        <begin position="59"/>
        <end position="449"/>
    </location>
</feature>
<feature type="region of interest" description="Disordered" evidence="1">
    <location>
        <begin position="1"/>
        <end position="26"/>
    </location>
</feature>
<feature type="domain" description="AMP-binding enzyme C-terminal" evidence="4">
    <location>
        <begin position="506"/>
        <end position="580"/>
    </location>
</feature>
<feature type="compositionally biased region" description="Gly residues" evidence="1">
    <location>
        <begin position="609"/>
        <end position="620"/>
    </location>
</feature>
<dbReference type="Gene3D" id="3.40.50.12780">
    <property type="entry name" value="N-terminal domain of ligase-like"/>
    <property type="match status" value="1"/>
</dbReference>
<evidence type="ECO:0000313" key="5">
    <source>
        <dbReference type="EMBL" id="WUS60611.1"/>
    </source>
</evidence>
<dbReference type="PROSITE" id="PS00455">
    <property type="entry name" value="AMP_BINDING"/>
    <property type="match status" value="1"/>
</dbReference>
<name>A0ABZ1WI48_9ACTN</name>
<dbReference type="SUPFAM" id="SSF56801">
    <property type="entry name" value="Acetyl-CoA synthetase-like"/>
    <property type="match status" value="1"/>
</dbReference>
<dbReference type="InterPro" id="IPR045851">
    <property type="entry name" value="AMP-bd_C_sf"/>
</dbReference>
<gene>
    <name evidence="5" type="ORF">OG469_37060</name>
</gene>
<proteinExistence type="predicted"/>
<keyword evidence="6" id="KW-1185">Reference proteome</keyword>
<dbReference type="CDD" id="cd05930">
    <property type="entry name" value="A_NRPS"/>
    <property type="match status" value="1"/>
</dbReference>
<protein>
    <submittedName>
        <fullName evidence="5">Amino acid adenylation domain-containing protein</fullName>
    </submittedName>
</protein>
<keyword evidence="2" id="KW-0472">Membrane</keyword>
<dbReference type="PANTHER" id="PTHR45527:SF1">
    <property type="entry name" value="FATTY ACID SYNTHASE"/>
    <property type="match status" value="1"/>
</dbReference>
<dbReference type="PANTHER" id="PTHR45527">
    <property type="entry name" value="NONRIBOSOMAL PEPTIDE SYNTHETASE"/>
    <property type="match status" value="1"/>
</dbReference>
<dbReference type="Pfam" id="PF00501">
    <property type="entry name" value="AMP-binding"/>
    <property type="match status" value="1"/>
</dbReference>
<dbReference type="InterPro" id="IPR020845">
    <property type="entry name" value="AMP-binding_CS"/>
</dbReference>
<organism evidence="5 6">
    <name type="scientific">Kitasatospora herbaricolor</name>
    <dbReference type="NCBI Taxonomy" id="68217"/>
    <lineage>
        <taxon>Bacteria</taxon>
        <taxon>Bacillati</taxon>
        <taxon>Actinomycetota</taxon>
        <taxon>Actinomycetes</taxon>
        <taxon>Kitasatosporales</taxon>
        <taxon>Streptomycetaceae</taxon>
        <taxon>Kitasatospora</taxon>
    </lineage>
</organism>
<evidence type="ECO:0000256" key="2">
    <source>
        <dbReference type="SAM" id="Phobius"/>
    </source>
</evidence>
<evidence type="ECO:0000259" key="3">
    <source>
        <dbReference type="Pfam" id="PF00501"/>
    </source>
</evidence>
<keyword evidence="2" id="KW-1133">Transmembrane helix</keyword>
<evidence type="ECO:0000313" key="6">
    <source>
        <dbReference type="Proteomes" id="UP001432014"/>
    </source>
</evidence>
<feature type="transmembrane region" description="Helical" evidence="2">
    <location>
        <begin position="631"/>
        <end position="652"/>
    </location>
</feature>
<dbReference type="InterPro" id="IPR042099">
    <property type="entry name" value="ANL_N_sf"/>
</dbReference>
<feature type="region of interest" description="Disordered" evidence="1">
    <location>
        <begin position="375"/>
        <end position="404"/>
    </location>
</feature>
<dbReference type="EMBL" id="CP108482">
    <property type="protein sequence ID" value="WUS60611.1"/>
    <property type="molecule type" value="Genomic_DNA"/>
</dbReference>
<dbReference type="InterPro" id="IPR025110">
    <property type="entry name" value="AMP-bd_C"/>
</dbReference>
<feature type="transmembrane region" description="Helical" evidence="2">
    <location>
        <begin position="740"/>
        <end position="760"/>
    </location>
</feature>
<dbReference type="RefSeq" id="WP_329493284.1">
    <property type="nucleotide sequence ID" value="NZ_CP108460.1"/>
</dbReference>
<evidence type="ECO:0000256" key="1">
    <source>
        <dbReference type="SAM" id="MobiDB-lite"/>
    </source>
</evidence>
<dbReference type="Proteomes" id="UP001432014">
    <property type="component" value="Chromosome"/>
</dbReference>
<accession>A0ABZ1WI48</accession>
<dbReference type="Pfam" id="PF13193">
    <property type="entry name" value="AMP-binding_C"/>
    <property type="match status" value="1"/>
</dbReference>
<dbReference type="InterPro" id="IPR000873">
    <property type="entry name" value="AMP-dep_synth/lig_dom"/>
</dbReference>
<sequence length="771" mass="78943">MDAGSTDGGGTGGTGTGRAGTGRAGTGAAGADLTGAGFTSAGAGAGAGTGEGTGVHRLFEAHARRAPAAVAVRFGDQRLTYGELDARANRLARHLLAAGLAPGGLAAVSMGRGPDILVALLAVLKAGGAYLPLEPGSPDPLLRRILAEAAPAVVVTHESHRVRLADATAGAVVCLDSAAGAIAACSAEPLPATAGAGLACVVFTSGSTGDPKGAMIEHRSLLAACRAWQQVYGLSPDDRILQSATLEFDVFTGDWVRALCSGATLVMARRNFTLDRTAGIAELADLAVAEGVTVLELNLHNARRLHAHLRSATGSPGLPGVRLLTVGADKWYLDEQLALQELLGPEVRLLNVYGTAETCVDSAWFDARGLHPAGPDAGGLDAHGPSDDGGDDGADGNRGAPRRRSLIGVAFPGTRLYVLGPDGRPLPPGHGPVPGEIAIGGSGVGPGYLGRPGPTAERFRSADFDPDGRIHLTGDLGRLRADGLLEFVGRADGFAGGPARAVAAAEAEAVLGAHPGVAQCVVAEVETAPGRRSLVAYVVVYGEGADSWTLAAHLRERLPLAQLPEAVVLLPSLPRTRAGKPDRRALPLPAPDGHAAGHALPGPRSAKGGRPGGKAGGRPGTGEPPSPGAQWLAGSCLAVALGLLTTLATFVLFPGSTDVRGIPSPWSGLLRLLHFCECLSFGAGVVVLLAGRPAVRRLGRPPALTTAAHLSLVWLLAAWWPQDNLYRTSRATDWPRQVALVYTFNVTLMLAALVLLRFVTWRARPARDGRG</sequence>
<feature type="region of interest" description="Disordered" evidence="1">
    <location>
        <begin position="574"/>
        <end position="627"/>
    </location>
</feature>
<feature type="transmembrane region" description="Helical" evidence="2">
    <location>
        <begin position="672"/>
        <end position="691"/>
    </location>
</feature>
<reference evidence="5 6" key="1">
    <citation type="submission" date="2022-10" db="EMBL/GenBank/DDBJ databases">
        <title>The complete genomes of actinobacterial strains from the NBC collection.</title>
        <authorList>
            <person name="Joergensen T.S."/>
            <person name="Alvarez Arevalo M."/>
            <person name="Sterndorff E.B."/>
            <person name="Faurdal D."/>
            <person name="Vuksanovic O."/>
            <person name="Mourched A.-S."/>
            <person name="Charusanti P."/>
            <person name="Shaw S."/>
            <person name="Blin K."/>
            <person name="Weber T."/>
        </authorList>
    </citation>
    <scope>NUCLEOTIDE SEQUENCE [LARGE SCALE GENOMIC DNA]</scope>
    <source>
        <strain evidence="5 6">NBC_01247</strain>
    </source>
</reference>
<feature type="transmembrane region" description="Helical" evidence="2">
    <location>
        <begin position="703"/>
        <end position="720"/>
    </location>
</feature>
<keyword evidence="2" id="KW-0812">Transmembrane</keyword>
<evidence type="ECO:0000259" key="4">
    <source>
        <dbReference type="Pfam" id="PF13193"/>
    </source>
</evidence>